<keyword evidence="3" id="KW-1185">Reference proteome</keyword>
<accession>A0ABR5T8F0</accession>
<feature type="transmembrane region" description="Helical" evidence="1">
    <location>
        <begin position="69"/>
        <end position="87"/>
    </location>
</feature>
<keyword evidence="1" id="KW-0812">Transmembrane</keyword>
<evidence type="ECO:0000313" key="3">
    <source>
        <dbReference type="Proteomes" id="UP000070255"/>
    </source>
</evidence>
<evidence type="ECO:0000256" key="1">
    <source>
        <dbReference type="SAM" id="Phobius"/>
    </source>
</evidence>
<dbReference type="InterPro" id="IPR007039">
    <property type="entry name" value="TrbC/VirB2"/>
</dbReference>
<dbReference type="Pfam" id="PF04956">
    <property type="entry name" value="TrbC"/>
    <property type="match status" value="1"/>
</dbReference>
<comment type="caution">
    <text evidence="2">The sequence shown here is derived from an EMBL/GenBank/DDBJ whole genome shotgun (WGS) entry which is preliminary data.</text>
</comment>
<keyword evidence="1" id="KW-1133">Transmembrane helix</keyword>
<gene>
    <name evidence="2" type="ORF">WS72_19405</name>
</gene>
<dbReference type="EMBL" id="LNJQ01000003">
    <property type="protein sequence ID" value="KWZ39595.1"/>
    <property type="molecule type" value="Genomic_DNA"/>
</dbReference>
<sequence length="119" mass="12506">MVDRGEGGIAVLEAAATDRNKELRQWAVAILLTLGLLALLFYASGAYASEGQEFTEATAKWEQWVKGNLGKLAAFIAIGVGSIVAAVKKDWSWFFGAVVLAMGVGVIVGIVNASFTATV</sequence>
<dbReference type="Proteomes" id="UP000070255">
    <property type="component" value="Unassembled WGS sequence"/>
</dbReference>
<name>A0ABR5T8F0_9BURK</name>
<keyword evidence="1" id="KW-0472">Membrane</keyword>
<reference evidence="2 3" key="1">
    <citation type="submission" date="2015-11" db="EMBL/GenBank/DDBJ databases">
        <authorList>
            <person name="Sahl J."/>
            <person name="Wagner D."/>
            <person name="Keim P."/>
        </authorList>
    </citation>
    <scope>NUCLEOTIDE SEQUENCE [LARGE SCALE GENOMIC DNA]</scope>
    <source>
        <strain evidence="2 3">BDU18</strain>
    </source>
</reference>
<proteinExistence type="predicted"/>
<organism evidence="2 3">
    <name type="scientific">Burkholderia savannae</name>
    <dbReference type="NCBI Taxonomy" id="1637837"/>
    <lineage>
        <taxon>Bacteria</taxon>
        <taxon>Pseudomonadati</taxon>
        <taxon>Pseudomonadota</taxon>
        <taxon>Betaproteobacteria</taxon>
        <taxon>Burkholderiales</taxon>
        <taxon>Burkholderiaceae</taxon>
        <taxon>Burkholderia</taxon>
        <taxon>pseudomallei group</taxon>
    </lineage>
</organism>
<evidence type="ECO:0000313" key="2">
    <source>
        <dbReference type="EMBL" id="KWZ39595.1"/>
    </source>
</evidence>
<feature type="transmembrane region" description="Helical" evidence="1">
    <location>
        <begin position="93"/>
        <end position="115"/>
    </location>
</feature>
<feature type="transmembrane region" description="Helical" evidence="1">
    <location>
        <begin position="26"/>
        <end position="48"/>
    </location>
</feature>
<protein>
    <submittedName>
        <fullName evidence="2">Conjugal transfer protein TrbC</fullName>
    </submittedName>
</protein>